<dbReference type="KEGG" id="bfu:BCIN_08g06580"/>
<dbReference type="GeneID" id="36394445"/>
<gene>
    <name evidence="2" type="ORF">BCIN_08g06580</name>
</gene>
<proteinExistence type="predicted"/>
<feature type="compositionally biased region" description="Polar residues" evidence="1">
    <location>
        <begin position="184"/>
        <end position="193"/>
    </location>
</feature>
<dbReference type="OrthoDB" id="5244495at2759"/>
<dbReference type="VEuPathDB" id="FungiDB:Bcin08g06580"/>
<dbReference type="RefSeq" id="XP_024550577.1">
    <property type="nucleotide sequence ID" value="XM_024694784.1"/>
</dbReference>
<evidence type="ECO:0000313" key="3">
    <source>
        <dbReference type="Proteomes" id="UP000001798"/>
    </source>
</evidence>
<feature type="region of interest" description="Disordered" evidence="1">
    <location>
        <begin position="91"/>
        <end position="136"/>
    </location>
</feature>
<sequence>MGGKFWSAEEQEYFVHEVMTKSRFNGKDGAYNPNKGMSWADLAVMMQRNMDERELARRQYTGNMLYEHWYQTVKKDWGEDRVRILAASAKAARRGAGRQPRSSRVKKANPRVDTTSPLPIAAEQSRKRTTSPVEQRKEVIARQNTTESSGYTSNHSFMTDHAAPGRRSAHFESLSIAQRRYSSLPTRSGSSKNGHFHPYKAPDTYRHARPEHATTRHSSRHLRRPESQLPLLTIDSEAHTRSTPPTAPRVCHQPLSLQPRQPLMIRDPTPEDDENSLFVAQDYPEYNRKISVPRPNTELDAAVTMTMFRRQGMHDLRGTPPGRFGHSAGSRTFQHAHPDAHSYQRYIENTTPAFRLGSIVPRLEAVRRSQKQNRLGQLEKSAEDNENDEDK</sequence>
<dbReference type="AlphaFoldDB" id="A0A384JR29"/>
<organism evidence="2 3">
    <name type="scientific">Botryotinia fuckeliana (strain B05.10)</name>
    <name type="common">Noble rot fungus</name>
    <name type="synonym">Botrytis cinerea</name>
    <dbReference type="NCBI Taxonomy" id="332648"/>
    <lineage>
        <taxon>Eukaryota</taxon>
        <taxon>Fungi</taxon>
        <taxon>Dikarya</taxon>
        <taxon>Ascomycota</taxon>
        <taxon>Pezizomycotina</taxon>
        <taxon>Leotiomycetes</taxon>
        <taxon>Helotiales</taxon>
        <taxon>Sclerotiniaceae</taxon>
        <taxon>Botrytis</taxon>
    </lineage>
</organism>
<reference evidence="2 3" key="3">
    <citation type="journal article" date="2017" name="Mol. Plant Pathol.">
        <title>A gapless genome sequence of the fungus Botrytis cinerea.</title>
        <authorList>
            <person name="Van Kan J.A."/>
            <person name="Stassen J.H."/>
            <person name="Mosbach A."/>
            <person name="Van Der Lee T.A."/>
            <person name="Faino L."/>
            <person name="Farmer A.D."/>
            <person name="Papasotiriou D.G."/>
            <person name="Zhou S."/>
            <person name="Seidl M.F."/>
            <person name="Cottam E."/>
            <person name="Edel D."/>
            <person name="Hahn M."/>
            <person name="Schwartz D.C."/>
            <person name="Dietrich R.A."/>
            <person name="Widdison S."/>
            <person name="Scalliet G."/>
        </authorList>
    </citation>
    <scope>NUCLEOTIDE SEQUENCE [LARGE SCALE GENOMIC DNA]</scope>
    <source>
        <strain evidence="2 3">B05.10</strain>
    </source>
</reference>
<name>A0A384JR29_BOTFB</name>
<dbReference type="EMBL" id="CP009812">
    <property type="protein sequence ID" value="ATZ53045.1"/>
    <property type="molecule type" value="Genomic_DNA"/>
</dbReference>
<reference evidence="2 3" key="2">
    <citation type="journal article" date="2012" name="Eukaryot. Cell">
        <title>Genome update of Botrytis cinerea strains B05.10 and T4.</title>
        <authorList>
            <person name="Staats M."/>
            <person name="van Kan J.A."/>
        </authorList>
    </citation>
    <scope>NUCLEOTIDE SEQUENCE [LARGE SCALE GENOMIC DNA]</scope>
    <source>
        <strain evidence="2 3">B05.10</strain>
    </source>
</reference>
<dbReference type="Proteomes" id="UP000001798">
    <property type="component" value="Chromosome 8"/>
</dbReference>
<evidence type="ECO:0000313" key="2">
    <source>
        <dbReference type="EMBL" id="ATZ53045.1"/>
    </source>
</evidence>
<reference evidence="2 3" key="1">
    <citation type="journal article" date="2011" name="PLoS Genet.">
        <title>Genomic analysis of the necrotrophic fungal pathogens Sclerotinia sclerotiorum and Botrytis cinerea.</title>
        <authorList>
            <person name="Amselem J."/>
            <person name="Cuomo C.A."/>
            <person name="van Kan J.A."/>
            <person name="Viaud M."/>
            <person name="Benito E.P."/>
            <person name="Couloux A."/>
            <person name="Coutinho P.M."/>
            <person name="de Vries R.P."/>
            <person name="Dyer P.S."/>
            <person name="Fillinger S."/>
            <person name="Fournier E."/>
            <person name="Gout L."/>
            <person name="Hahn M."/>
            <person name="Kohn L."/>
            <person name="Lapalu N."/>
            <person name="Plummer K.M."/>
            <person name="Pradier J.M."/>
            <person name="Quevillon E."/>
            <person name="Sharon A."/>
            <person name="Simon A."/>
            <person name="ten Have A."/>
            <person name="Tudzynski B."/>
            <person name="Tudzynski P."/>
            <person name="Wincker P."/>
            <person name="Andrew M."/>
            <person name="Anthouard V."/>
            <person name="Beever R.E."/>
            <person name="Beffa R."/>
            <person name="Benoit I."/>
            <person name="Bouzid O."/>
            <person name="Brault B."/>
            <person name="Chen Z."/>
            <person name="Choquer M."/>
            <person name="Collemare J."/>
            <person name="Cotton P."/>
            <person name="Danchin E.G."/>
            <person name="Da Silva C."/>
            <person name="Gautier A."/>
            <person name="Giraud C."/>
            <person name="Giraud T."/>
            <person name="Gonzalez C."/>
            <person name="Grossetete S."/>
            <person name="Guldener U."/>
            <person name="Henrissat B."/>
            <person name="Howlett B.J."/>
            <person name="Kodira C."/>
            <person name="Kretschmer M."/>
            <person name="Lappartient A."/>
            <person name="Leroch M."/>
            <person name="Levis C."/>
            <person name="Mauceli E."/>
            <person name="Neuveglise C."/>
            <person name="Oeser B."/>
            <person name="Pearson M."/>
            <person name="Poulain J."/>
            <person name="Poussereau N."/>
            <person name="Quesneville H."/>
            <person name="Rascle C."/>
            <person name="Schumacher J."/>
            <person name="Segurens B."/>
            <person name="Sexton A."/>
            <person name="Silva E."/>
            <person name="Sirven C."/>
            <person name="Soanes D.M."/>
            <person name="Talbot N.J."/>
            <person name="Templeton M."/>
            <person name="Yandava C."/>
            <person name="Yarden O."/>
            <person name="Zeng Q."/>
            <person name="Rollins J.A."/>
            <person name="Lebrun M.H."/>
            <person name="Dickman M."/>
        </authorList>
    </citation>
    <scope>NUCLEOTIDE SEQUENCE [LARGE SCALE GENOMIC DNA]</scope>
    <source>
        <strain evidence="2 3">B05.10</strain>
    </source>
</reference>
<protein>
    <submittedName>
        <fullName evidence="2">Uncharacterized protein</fullName>
    </submittedName>
</protein>
<keyword evidence="3" id="KW-1185">Reference proteome</keyword>
<feature type="region of interest" description="Disordered" evidence="1">
    <location>
        <begin position="367"/>
        <end position="391"/>
    </location>
</feature>
<feature type="region of interest" description="Disordered" evidence="1">
    <location>
        <begin position="184"/>
        <end position="231"/>
    </location>
</feature>
<feature type="compositionally biased region" description="Basic and acidic residues" evidence="1">
    <location>
        <begin position="203"/>
        <end position="214"/>
    </location>
</feature>
<accession>A0A384JR29</accession>
<evidence type="ECO:0000256" key="1">
    <source>
        <dbReference type="SAM" id="MobiDB-lite"/>
    </source>
</evidence>
<feature type="compositionally biased region" description="Basic residues" evidence="1">
    <location>
        <begin position="91"/>
        <end position="109"/>
    </location>
</feature>